<feature type="transmembrane region" description="Helical" evidence="6">
    <location>
        <begin position="124"/>
        <end position="144"/>
    </location>
</feature>
<feature type="transmembrane region" description="Helical" evidence="6">
    <location>
        <begin position="61"/>
        <end position="80"/>
    </location>
</feature>
<feature type="region of interest" description="Disordered" evidence="5">
    <location>
        <begin position="1"/>
        <end position="22"/>
    </location>
</feature>
<reference evidence="7 8" key="1">
    <citation type="journal article" date="2022" name="bioRxiv">
        <title>Genomics of Preaxostyla Flagellates Illuminates Evolutionary Transitions and the Path Towards Mitochondrial Loss.</title>
        <authorList>
            <person name="Novak L.V.F."/>
            <person name="Treitli S.C."/>
            <person name="Pyrih J."/>
            <person name="Halakuc P."/>
            <person name="Pipaliya S.V."/>
            <person name="Vacek V."/>
            <person name="Brzon O."/>
            <person name="Soukal P."/>
            <person name="Eme L."/>
            <person name="Dacks J.B."/>
            <person name="Karnkowska A."/>
            <person name="Elias M."/>
            <person name="Hampl V."/>
        </authorList>
    </citation>
    <scope>NUCLEOTIDE SEQUENCE [LARGE SCALE GENOMIC DNA]</scope>
    <source>
        <strain evidence="7">NAU3</strain>
        <tissue evidence="7">Gut</tissue>
    </source>
</reference>
<evidence type="ECO:0000256" key="6">
    <source>
        <dbReference type="SAM" id="Phobius"/>
    </source>
</evidence>
<feature type="transmembrane region" description="Helical" evidence="6">
    <location>
        <begin position="32"/>
        <end position="55"/>
    </location>
</feature>
<proteinExistence type="predicted"/>
<evidence type="ECO:0000256" key="3">
    <source>
        <dbReference type="ARBA" id="ARBA00022989"/>
    </source>
</evidence>
<accession>A0ABQ9XAF8</accession>
<evidence type="ECO:0000256" key="2">
    <source>
        <dbReference type="ARBA" id="ARBA00022692"/>
    </source>
</evidence>
<feature type="transmembrane region" description="Helical" evidence="6">
    <location>
        <begin position="101"/>
        <end position="118"/>
    </location>
</feature>
<comment type="subcellular location">
    <subcellularLocation>
        <location evidence="1">Membrane</location>
        <topology evidence="1">Multi-pass membrane protein</topology>
    </subcellularLocation>
</comment>
<organism evidence="7 8">
    <name type="scientific">Blattamonas nauphoetae</name>
    <dbReference type="NCBI Taxonomy" id="2049346"/>
    <lineage>
        <taxon>Eukaryota</taxon>
        <taxon>Metamonada</taxon>
        <taxon>Preaxostyla</taxon>
        <taxon>Oxymonadida</taxon>
        <taxon>Blattamonas</taxon>
    </lineage>
</organism>
<gene>
    <name evidence="7" type="ORF">BLNAU_16829</name>
</gene>
<comment type="caution">
    <text evidence="7">The sequence shown here is derived from an EMBL/GenBank/DDBJ whole genome shotgun (WGS) entry which is preliminary data.</text>
</comment>
<keyword evidence="3 6" id="KW-1133">Transmembrane helix</keyword>
<sequence>MSEAEYQPADFANQPAAAEPKPKGNCKAQFMFVVRIIVIASGPILIALGILAIIFAINGTFVSWLLGIYQIIFGALLFFGEFQWKRMLFAFPFLLTRRNRSVFLALCATLCYGLRINGYKWPGIVAGSVLLAVAILYFVMTFIAPSKKDQANYEEFKARQSIDPNAKK</sequence>
<keyword evidence="4 6" id="KW-0472">Membrane</keyword>
<evidence type="ECO:0000256" key="4">
    <source>
        <dbReference type="ARBA" id="ARBA00023136"/>
    </source>
</evidence>
<dbReference type="PANTHER" id="PTHR28128:SF1">
    <property type="entry name" value="GOLGI APPARATUS MEMBRANE PROTEIN TVP15"/>
    <property type="match status" value="1"/>
</dbReference>
<evidence type="ECO:0000256" key="5">
    <source>
        <dbReference type="SAM" id="MobiDB-lite"/>
    </source>
</evidence>
<evidence type="ECO:0000313" key="8">
    <source>
        <dbReference type="Proteomes" id="UP001281761"/>
    </source>
</evidence>
<evidence type="ECO:0000256" key="1">
    <source>
        <dbReference type="ARBA" id="ARBA00004141"/>
    </source>
</evidence>
<dbReference type="InterPro" id="IPR013714">
    <property type="entry name" value="Golgi_TVP15"/>
</dbReference>
<keyword evidence="8" id="KW-1185">Reference proteome</keyword>
<dbReference type="PANTHER" id="PTHR28128">
    <property type="entry name" value="GOLGI APPARATUS MEMBRANE PROTEIN TVP15"/>
    <property type="match status" value="1"/>
</dbReference>
<dbReference type="Proteomes" id="UP001281761">
    <property type="component" value="Unassembled WGS sequence"/>
</dbReference>
<protein>
    <recommendedName>
        <fullName evidence="9">COPI associated protein</fullName>
    </recommendedName>
</protein>
<evidence type="ECO:0008006" key="9">
    <source>
        <dbReference type="Google" id="ProtNLM"/>
    </source>
</evidence>
<name>A0ABQ9XAF8_9EUKA</name>
<keyword evidence="2 6" id="KW-0812">Transmembrane</keyword>
<evidence type="ECO:0000313" key="7">
    <source>
        <dbReference type="EMBL" id="KAK2948210.1"/>
    </source>
</evidence>
<dbReference type="Pfam" id="PF08507">
    <property type="entry name" value="COPI_assoc"/>
    <property type="match status" value="1"/>
</dbReference>
<dbReference type="EMBL" id="JARBJD010000181">
    <property type="protein sequence ID" value="KAK2948210.1"/>
    <property type="molecule type" value="Genomic_DNA"/>
</dbReference>